<dbReference type="Gene3D" id="1.25.40.10">
    <property type="entry name" value="Tetratricopeptide repeat domain"/>
    <property type="match status" value="2"/>
</dbReference>
<dbReference type="RefSeq" id="WP_064725910.1">
    <property type="nucleotide sequence ID" value="NZ_BMRX01000015.1"/>
</dbReference>
<sequence>MSEQHVRATGGFAYGVVGADIHVFGDGTPLYVLRRWTPAPEADPRWLRQQPSRMLHARFAVAPFTGREDELGALHSWCAGGPRRAARWLHAPGGQGKTRLAQQLATELSAQGWTVVTAVEGPGTVLPPPGSQDLAPDGGAGLLLLVDYADRWPLTSLTWLFSNALLHQPGVRARVLLLARGTDPWPALRGALAGEQIDVSTQSLGPLEEPSGPAAGQGERGATFRAARAAFAARYGIAAPAGEPDLTDDDFGLVLAVHMAALVAVDATASGRRAPPDLAGLTLYLLDREHLGWTLLHDGRGAGRITLPPAVMNRVVFTASLSGAQPHERGKRLVDALETGHPTPTVLADHGVCYPPPEGMAGTVLEPLYPDRLAEDFVALTVPGHPADYPAQAWAADTADAVLRHGSGPARAVSTLIAAADRWPHLGPGCLYPLLAADPGLAAAAGGAALTALAELPDITTALLEEVVDAVPRPTPANLVVGAAAVDVRLFPSRLAAAADRHERAWLYSGYGNDLSELGRTKEALEAARRGSELFEELAADDPETYEEHVGRTLTNVAGLLRRVGQVDEAVATQRRVVDLFTRLVQGDPGRYEPYRATALANVSVHLEAVGRWEEAYRANQEAAEAYRTAAVHDPRQRRGLAIALSNAAALTFRPPAEDVALREAVELSRQLVREGEPVELSPLTACLERLRDHLSARGRHEEAVAPAREVAELNRHLAEADPDRYTSAWTRALMSLHGILRDADRPRDAVEVGEEAVTWLRRLADRAPATYLSSLGDAVRRQNGALRAVGLPPEAEVEVERRVLDPDSLRSRVPAASIVVDGWVGELLPVPHLSVAALDETARGLARRRDWPAYWELVRSAPVADAVHLVRRIPRRAGRPDRPLDAELFDWLRSLSPRRTRALVEEAAGAATRTLPEDLGLLSAAYCAFGFGDTVLATARLRSDADERSREVIETVDLESGMRTVLHRGPVHHGALAALGPGEVVALRRCEGHDARAELIRYTESGARVLARGETLTGARLTATAYGCVVSLPLAPRVLALRATGELRQVDIGPWALRTCGPTAVTPRGDRMVLSDGHRLIAVHAALDRVLSAAGVPDWHAPVRDMVFASEDALVTAGAHGGLVLWRLDAEGMRPVASRDTPMLSQLCAVPAWDLVAGHAGSGIRIHCFDPWRDLAPVDAPAAFAGSAGRVREVVAAPGGHHVVYSGQLDAGAPPRRRSFSFVARSHDLHHHGALLRRSPAGLDDAELAALARADAGSPAVRDLLRLAYVMAAPV</sequence>
<protein>
    <submittedName>
        <fullName evidence="1">Uncharacterized protein</fullName>
    </submittedName>
</protein>
<organism evidence="1 2">
    <name type="scientific">Streptomyces parvulus</name>
    <dbReference type="NCBI Taxonomy" id="146923"/>
    <lineage>
        <taxon>Bacteria</taxon>
        <taxon>Bacillati</taxon>
        <taxon>Actinomycetota</taxon>
        <taxon>Actinomycetes</taxon>
        <taxon>Kitasatosporales</taxon>
        <taxon>Streptomycetaceae</taxon>
        <taxon>Streptomyces</taxon>
    </lineage>
</organism>
<reference evidence="1 2" key="1">
    <citation type="submission" date="2016-05" db="EMBL/GenBank/DDBJ databases">
        <title>Non-Contiguous Finished Genome Sequence of Streptomyces parvulus 2297 Integrated Site-Specifically with Actinophage R4.</title>
        <authorList>
            <person name="Nishizawa T."/>
            <person name="Miura T."/>
            <person name="Harada C."/>
            <person name="Guo Y."/>
            <person name="Narisawa K."/>
            <person name="Ohta H."/>
            <person name="Takahashi H."/>
            <person name="Shirai M."/>
        </authorList>
    </citation>
    <scope>NUCLEOTIDE SEQUENCE [LARGE SCALE GENOMIC DNA]</scope>
    <source>
        <strain evidence="1 2">2297</strain>
    </source>
</reference>
<dbReference type="GeneID" id="91303282"/>
<dbReference type="InterPro" id="IPR011990">
    <property type="entry name" value="TPR-like_helical_dom_sf"/>
</dbReference>
<accession>A0A191US55</accession>
<proteinExistence type="predicted"/>
<name>A0A191US55_9ACTN</name>
<dbReference type="AlphaFoldDB" id="A0A191US55"/>
<evidence type="ECO:0000313" key="1">
    <source>
        <dbReference type="EMBL" id="ANJ05539.1"/>
    </source>
</evidence>
<dbReference type="SUPFAM" id="SSF48452">
    <property type="entry name" value="TPR-like"/>
    <property type="match status" value="1"/>
</dbReference>
<dbReference type="EMBL" id="CP015866">
    <property type="protein sequence ID" value="ANJ05539.1"/>
    <property type="molecule type" value="Genomic_DNA"/>
</dbReference>
<dbReference type="KEGG" id="spav:Spa2297_00195"/>
<evidence type="ECO:0000313" key="2">
    <source>
        <dbReference type="Proteomes" id="UP000078468"/>
    </source>
</evidence>
<gene>
    <name evidence="1" type="ORF">Spa2297_00195</name>
</gene>
<dbReference type="Proteomes" id="UP000078468">
    <property type="component" value="Chromosome"/>
</dbReference>